<dbReference type="AlphaFoldDB" id="A0AAX3UDD5"/>
<name>A0AAX3UDD5_9LACO</name>
<evidence type="ECO:0000313" key="2">
    <source>
        <dbReference type="EMBL" id="WGO85724.1"/>
    </source>
</evidence>
<reference evidence="2" key="2">
    <citation type="journal article" date="2022" name="Food Funct.">
        <title>Lactobacillus kefiranofaciens ZW18 from Kefir enhances the anti-tumor effect of anti-programmed cell death 1 (PD-1) immunotherapy by modulating the gut microbiota.</title>
        <authorList>
            <person name="Zhao J."/>
            <person name="Wang Y."/>
            <person name="Wang J."/>
            <person name="Lv M."/>
            <person name="Zhou C."/>
            <person name="Jia L."/>
            <person name="Geng W."/>
        </authorList>
    </citation>
    <scope>NUCLEOTIDE SEQUENCE</scope>
    <source>
        <strain evidence="2">ZW18</strain>
    </source>
</reference>
<evidence type="ECO:0000313" key="1">
    <source>
        <dbReference type="EMBL" id="SDA72312.1"/>
    </source>
</evidence>
<geneLocation type="plasmid" evidence="3 5">
    <name>unnamed2</name>
</geneLocation>
<reference evidence="1 4" key="1">
    <citation type="submission" date="2016-10" db="EMBL/GenBank/DDBJ databases">
        <authorList>
            <person name="Varghese N."/>
            <person name="Submissions S."/>
        </authorList>
    </citation>
    <scope>NUCLEOTIDE SEQUENCE [LARGE SCALE GENOMIC DNA]</scope>
    <source>
        <strain evidence="1 4">ATCC 43761</strain>
    </source>
</reference>
<sequence length="122" mass="14270">MRFIYPDPFMRQWSKAGLSLEDREDLQHNFLYYVLKAPINSYGNKFPGDIIQGTGGAIKWRFAPKKSNKGKSGSYRTIYFVFEEKEQCAFFLAVYGKKEKSSLTDTEKNEIKAFIKSFKKER</sequence>
<accession>A0AAX3UDD5</accession>
<evidence type="ECO:0000313" key="5">
    <source>
        <dbReference type="Proteomes" id="UP001242513"/>
    </source>
</evidence>
<gene>
    <name evidence="2" type="ORF">QEJ78_10515</name>
    <name evidence="3" type="ORF">QEJ78_11935</name>
    <name evidence="1" type="ORF">SAMN02983011_02387</name>
</gene>
<organism evidence="2 5">
    <name type="scientific">Lactobacillus kefiranofaciens</name>
    <dbReference type="NCBI Taxonomy" id="267818"/>
    <lineage>
        <taxon>Bacteria</taxon>
        <taxon>Bacillati</taxon>
        <taxon>Bacillota</taxon>
        <taxon>Bacilli</taxon>
        <taxon>Lactobacillales</taxon>
        <taxon>Lactobacillaceae</taxon>
        <taxon>Lactobacillus</taxon>
    </lineage>
</organism>
<keyword evidence="3" id="KW-0614">Plasmid</keyword>
<reference evidence="2" key="3">
    <citation type="submission" date="2023-04" db="EMBL/GenBank/DDBJ databases">
        <authorList>
            <person name="Wang Y."/>
        </authorList>
    </citation>
    <scope>NUCLEOTIDE SEQUENCE</scope>
    <source>
        <strain evidence="2">ZW18</strain>
        <plasmid evidence="3">unnamed2</plasmid>
    </source>
</reference>
<dbReference type="Pfam" id="PF06296">
    <property type="entry name" value="RelE"/>
    <property type="match status" value="1"/>
</dbReference>
<protein>
    <submittedName>
        <fullName evidence="1">RelE toxin of RelE / RelB toxin-antitoxin system</fullName>
    </submittedName>
    <submittedName>
        <fullName evidence="2">Type II toxin-antitoxin system RelE/ParE family toxin</fullName>
    </submittedName>
</protein>
<dbReference type="InterPro" id="IPR009387">
    <property type="entry name" value="HigB-2"/>
</dbReference>
<evidence type="ECO:0000313" key="4">
    <source>
        <dbReference type="Proteomes" id="UP000181860"/>
    </source>
</evidence>
<dbReference type="RefSeq" id="WP_013854575.1">
    <property type="nucleotide sequence ID" value="NZ_FMXC01000060.1"/>
</dbReference>
<dbReference type="EMBL" id="CP123735">
    <property type="protein sequence ID" value="WGO85724.1"/>
    <property type="molecule type" value="Genomic_DNA"/>
</dbReference>
<evidence type="ECO:0000313" key="3">
    <source>
        <dbReference type="EMBL" id="WGO87031.1"/>
    </source>
</evidence>
<keyword evidence="4" id="KW-1185">Reference proteome</keyword>
<dbReference type="EMBL" id="CP123736">
    <property type="protein sequence ID" value="WGO87031.1"/>
    <property type="molecule type" value="Genomic_DNA"/>
</dbReference>
<proteinExistence type="predicted"/>
<dbReference type="Proteomes" id="UP000181860">
    <property type="component" value="Unassembled WGS sequence"/>
</dbReference>
<dbReference type="Proteomes" id="UP001242513">
    <property type="component" value="Plasmid unnamed2"/>
</dbReference>
<dbReference type="EMBL" id="FMXC01000060">
    <property type="protein sequence ID" value="SDA72312.1"/>
    <property type="molecule type" value="Genomic_DNA"/>
</dbReference>
<dbReference type="Proteomes" id="UP001242513">
    <property type="component" value="Chromosome"/>
</dbReference>